<comment type="similarity">
    <text evidence="1">Belongs to the MT-A70-like family.</text>
</comment>
<dbReference type="Pfam" id="PF05063">
    <property type="entry name" value="MT-A70"/>
    <property type="match status" value="2"/>
</dbReference>
<name>A0A8B7NV77_HYAAZ</name>
<dbReference type="PROSITE" id="PS51143">
    <property type="entry name" value="MT_A70"/>
    <property type="match status" value="1"/>
</dbReference>
<feature type="compositionally biased region" description="Polar residues" evidence="2">
    <location>
        <begin position="119"/>
        <end position="130"/>
    </location>
</feature>
<evidence type="ECO:0000256" key="1">
    <source>
        <dbReference type="PROSITE-ProRule" id="PRU00489"/>
    </source>
</evidence>
<accession>A0A8B7NV77</accession>
<dbReference type="GeneID" id="108673518"/>
<sequence length="631" mass="71997">MSILHRSSMGLILDHYSWIRKLYFPSKYDTGDVINKDDCRIPTIESPPTISGGCTAGNGPTTIALDGDDGKSFPLMLQLFRIRTPFMMDGAAEKRAKMLELHEHFETQTLTHETRQDSNPEQQRQVTEHLSSQEKLNDLDDEPKVGSTSLDELQRLGPDNAVQVLRKNRKRKRKHVSQLDDELSQEAASVMARFQDMANLPEYRRIFEFTPSSSDFRQNNKSAREAASRVLDCTGAAEGHKELGAHGSNEAREVATVAHDGSSFLLPPRCSYWQADVRTMTRVLPRHQRYKVVVMDPPWWNKHVKRAKKSRGHHHGYDMMSVSDLLDLPLRSILQPDSVVLVWATNNRACLKQFTQQIESQWNLTIHDTLFWMKVTQGGCPVTSPDEGCHGKLPYERLIVATSFQRLPPELPPRHPSELPPRHPSELPQRLPSDLPKRHPSDLPQKHPSELPKRLPFPRPDDTRWRETCTNEQHEQNTNYYQLSIRQDRNFSFGEKFLDVVQNVEATEKETSLNSCRDESNQNQQSSSSNEMLDTAQEGDEDNITVCSEVQKKSTVVKLEKNKKMLLVSVPSALHSHKPPLNDLVREFGFADEEDACLELFARCLVPGWHSLGLEVLRLQLEALYEPSTTV</sequence>
<dbReference type="KEGG" id="hazt:108673518"/>
<keyword evidence="3" id="KW-1185">Reference proteome</keyword>
<dbReference type="Proteomes" id="UP000694843">
    <property type="component" value="Unplaced"/>
</dbReference>
<evidence type="ECO:0000313" key="4">
    <source>
        <dbReference type="RefSeq" id="XP_018016851.1"/>
    </source>
</evidence>
<gene>
    <name evidence="4" type="primary">LOC108673518</name>
</gene>
<dbReference type="SUPFAM" id="SSF53335">
    <property type="entry name" value="S-adenosyl-L-methionine-dependent methyltransferases"/>
    <property type="match status" value="1"/>
</dbReference>
<dbReference type="OrthoDB" id="61116at2759"/>
<dbReference type="GO" id="GO:0005634">
    <property type="term" value="C:nucleus"/>
    <property type="evidence" value="ECO:0007669"/>
    <property type="project" value="TreeGrafter"/>
</dbReference>
<feature type="compositionally biased region" description="Basic and acidic residues" evidence="2">
    <location>
        <begin position="435"/>
        <end position="471"/>
    </location>
</feature>
<dbReference type="AlphaFoldDB" id="A0A8B7NV77"/>
<evidence type="ECO:0000313" key="3">
    <source>
        <dbReference type="Proteomes" id="UP000694843"/>
    </source>
</evidence>
<dbReference type="PANTHER" id="PTHR12829">
    <property type="entry name" value="N6-ADENOSINE-METHYLTRANSFERASE"/>
    <property type="match status" value="1"/>
</dbReference>
<feature type="compositionally biased region" description="Basic and acidic residues" evidence="2">
    <location>
        <begin position="412"/>
        <end position="425"/>
    </location>
</feature>
<organism evidence="3 4">
    <name type="scientific">Hyalella azteca</name>
    <name type="common">Amphipod</name>
    <dbReference type="NCBI Taxonomy" id="294128"/>
    <lineage>
        <taxon>Eukaryota</taxon>
        <taxon>Metazoa</taxon>
        <taxon>Ecdysozoa</taxon>
        <taxon>Arthropoda</taxon>
        <taxon>Crustacea</taxon>
        <taxon>Multicrustacea</taxon>
        <taxon>Malacostraca</taxon>
        <taxon>Eumalacostraca</taxon>
        <taxon>Peracarida</taxon>
        <taxon>Amphipoda</taxon>
        <taxon>Senticaudata</taxon>
        <taxon>Talitrida</taxon>
        <taxon>Talitroidea</taxon>
        <taxon>Hyalellidae</taxon>
        <taxon>Hyalella</taxon>
    </lineage>
</organism>
<dbReference type="GO" id="GO:0032259">
    <property type="term" value="P:methylation"/>
    <property type="evidence" value="ECO:0007669"/>
    <property type="project" value="UniProtKB-KW"/>
</dbReference>
<evidence type="ECO:0000256" key="2">
    <source>
        <dbReference type="SAM" id="MobiDB-lite"/>
    </source>
</evidence>
<dbReference type="InterPro" id="IPR029063">
    <property type="entry name" value="SAM-dependent_MTases_sf"/>
</dbReference>
<feature type="compositionally biased region" description="Low complexity" evidence="2">
    <location>
        <begin position="521"/>
        <end position="530"/>
    </location>
</feature>
<keyword evidence="4" id="KW-0489">Methyltransferase</keyword>
<dbReference type="GO" id="GO:0008168">
    <property type="term" value="F:methyltransferase activity"/>
    <property type="evidence" value="ECO:0007669"/>
    <property type="project" value="UniProtKB-KW"/>
</dbReference>
<keyword evidence="4" id="KW-0808">Transferase</keyword>
<feature type="region of interest" description="Disordered" evidence="2">
    <location>
        <begin position="108"/>
        <end position="150"/>
    </location>
</feature>
<feature type="compositionally biased region" description="Basic and acidic residues" evidence="2">
    <location>
        <begin position="509"/>
        <end position="520"/>
    </location>
</feature>
<dbReference type="InterPro" id="IPR007757">
    <property type="entry name" value="MT-A70-like"/>
</dbReference>
<feature type="region of interest" description="Disordered" evidence="2">
    <location>
        <begin position="509"/>
        <end position="537"/>
    </location>
</feature>
<dbReference type="CTD" id="64863"/>
<proteinExistence type="inferred from homology"/>
<feature type="compositionally biased region" description="Basic and acidic residues" evidence="2">
    <location>
        <begin position="108"/>
        <end position="118"/>
    </location>
</feature>
<feature type="region of interest" description="Disordered" evidence="2">
    <location>
        <begin position="407"/>
        <end position="471"/>
    </location>
</feature>
<protein>
    <submittedName>
        <fullName evidence="4">N(6)-adenine-specific methyltransferase METTL4</fullName>
    </submittedName>
</protein>
<reference evidence="4" key="1">
    <citation type="submission" date="2025-08" db="UniProtKB">
        <authorList>
            <consortium name="RefSeq"/>
        </authorList>
    </citation>
    <scope>IDENTIFICATION</scope>
    <source>
        <tissue evidence="4">Whole organism</tissue>
    </source>
</reference>
<feature type="compositionally biased region" description="Basic and acidic residues" evidence="2">
    <location>
        <begin position="131"/>
        <end position="144"/>
    </location>
</feature>
<dbReference type="RefSeq" id="XP_018016851.1">
    <property type="nucleotide sequence ID" value="XM_018161362.2"/>
</dbReference>
<dbReference type="PANTHER" id="PTHR12829:SF4">
    <property type="entry name" value="N(6)-ADENINE-SPECIFIC METHYLTRANSFERASE METTL4"/>
    <property type="match status" value="1"/>
</dbReference>